<proteinExistence type="predicted"/>
<dbReference type="OrthoDB" id="10371823at2759"/>
<organism evidence="1 2">
    <name type="scientific">Armadillidium nasatum</name>
    <dbReference type="NCBI Taxonomy" id="96803"/>
    <lineage>
        <taxon>Eukaryota</taxon>
        <taxon>Metazoa</taxon>
        <taxon>Ecdysozoa</taxon>
        <taxon>Arthropoda</taxon>
        <taxon>Crustacea</taxon>
        <taxon>Multicrustacea</taxon>
        <taxon>Malacostraca</taxon>
        <taxon>Eumalacostraca</taxon>
        <taxon>Peracarida</taxon>
        <taxon>Isopoda</taxon>
        <taxon>Oniscidea</taxon>
        <taxon>Crinocheta</taxon>
        <taxon>Armadillidiidae</taxon>
        <taxon>Armadillidium</taxon>
    </lineage>
</organism>
<evidence type="ECO:0000313" key="1">
    <source>
        <dbReference type="EMBL" id="KAB7506932.1"/>
    </source>
</evidence>
<dbReference type="EMBL" id="SEYY01000585">
    <property type="protein sequence ID" value="KAB7506932.1"/>
    <property type="molecule type" value="Genomic_DNA"/>
</dbReference>
<accession>A0A5N5TLC3</accession>
<name>A0A5N5TLC3_9CRUS</name>
<sequence length="363" mass="43060">MLLKELNQFCQHLNYIKISIAHRSIFPNQGFLSQLCDFEYELKRSGSLVDIKRQVSPELEEPLPDQTLAPAFHPDHRPMYSSTNYWPLTRPVTRSGYPISGGYWDYETESRSRARTVDRYPSSYDRARSASPVVYRTIRSQTVVPDAVYYPDRHARSASAGPSSKVIETRSTSPVISSYDVTKPYYRNYLYIRTTPDSFYYTPRYYDSSYYSPRYYSRYDYYPYLSPYFSRYYYSRYYSPSTDSSYYYNRYPYLITKMIITIAKKKLLTITLYLDAYRIGNLTVPLQVFTLHCLVTWERFCNAYLLIYIFYKETKIFNPLETRKPFSILDIITFTNGVNYNAYLTLSNCSSKLSTNIRIFVYY</sequence>
<keyword evidence="2" id="KW-1185">Reference proteome</keyword>
<protein>
    <submittedName>
        <fullName evidence="1">Uncharacterized protein</fullName>
    </submittedName>
</protein>
<dbReference type="Proteomes" id="UP000326759">
    <property type="component" value="Unassembled WGS sequence"/>
</dbReference>
<comment type="caution">
    <text evidence="1">The sequence shown here is derived from an EMBL/GenBank/DDBJ whole genome shotgun (WGS) entry which is preliminary data.</text>
</comment>
<reference evidence="1 2" key="1">
    <citation type="journal article" date="2019" name="PLoS Biol.">
        <title>Sex chromosomes control vertical transmission of feminizing Wolbachia symbionts in an isopod.</title>
        <authorList>
            <person name="Becking T."/>
            <person name="Chebbi M.A."/>
            <person name="Giraud I."/>
            <person name="Moumen B."/>
            <person name="Laverre T."/>
            <person name="Caubet Y."/>
            <person name="Peccoud J."/>
            <person name="Gilbert C."/>
            <person name="Cordaux R."/>
        </authorList>
    </citation>
    <scope>NUCLEOTIDE SEQUENCE [LARGE SCALE GENOMIC DNA]</scope>
    <source>
        <strain evidence="1">ANa2</strain>
        <tissue evidence="1">Whole body excluding digestive tract and cuticle</tissue>
    </source>
</reference>
<dbReference type="AlphaFoldDB" id="A0A5N5TLC3"/>
<evidence type="ECO:0000313" key="2">
    <source>
        <dbReference type="Proteomes" id="UP000326759"/>
    </source>
</evidence>
<gene>
    <name evidence="1" type="ORF">Anas_00643</name>
</gene>